<accession>A0A3E1Y731</accession>
<evidence type="ECO:0000313" key="3">
    <source>
        <dbReference type="EMBL" id="RFS20717.1"/>
    </source>
</evidence>
<evidence type="ECO:0000256" key="1">
    <source>
        <dbReference type="ARBA" id="ARBA00022801"/>
    </source>
</evidence>
<dbReference type="SUPFAM" id="SSF53474">
    <property type="entry name" value="alpha/beta-Hydrolases"/>
    <property type="match status" value="1"/>
</dbReference>
<dbReference type="GO" id="GO:0004252">
    <property type="term" value="F:serine-type endopeptidase activity"/>
    <property type="evidence" value="ECO:0007669"/>
    <property type="project" value="TreeGrafter"/>
</dbReference>
<dbReference type="RefSeq" id="WP_116977435.1">
    <property type="nucleotide sequence ID" value="NZ_QPMM01000010.1"/>
</dbReference>
<dbReference type="Pfam" id="PF00326">
    <property type="entry name" value="Peptidase_S9"/>
    <property type="match status" value="1"/>
</dbReference>
<dbReference type="PANTHER" id="PTHR42776">
    <property type="entry name" value="SERINE PEPTIDASE S9 FAMILY MEMBER"/>
    <property type="match status" value="1"/>
</dbReference>
<feature type="domain" description="Peptidase S9 prolyl oligopeptidase catalytic" evidence="2">
    <location>
        <begin position="665"/>
        <end position="844"/>
    </location>
</feature>
<dbReference type="PANTHER" id="PTHR42776:SF27">
    <property type="entry name" value="DIPEPTIDYL PEPTIDASE FAMILY MEMBER 6"/>
    <property type="match status" value="1"/>
</dbReference>
<organism evidence="3 4">
    <name type="scientific">Chitinophaga silvatica</name>
    <dbReference type="NCBI Taxonomy" id="2282649"/>
    <lineage>
        <taxon>Bacteria</taxon>
        <taxon>Pseudomonadati</taxon>
        <taxon>Bacteroidota</taxon>
        <taxon>Chitinophagia</taxon>
        <taxon>Chitinophagales</taxon>
        <taxon>Chitinophagaceae</taxon>
        <taxon>Chitinophaga</taxon>
    </lineage>
</organism>
<dbReference type="EMBL" id="QPMM01000010">
    <property type="protein sequence ID" value="RFS20717.1"/>
    <property type="molecule type" value="Genomic_DNA"/>
</dbReference>
<proteinExistence type="predicted"/>
<evidence type="ECO:0000313" key="4">
    <source>
        <dbReference type="Proteomes" id="UP000260644"/>
    </source>
</evidence>
<keyword evidence="1" id="KW-0378">Hydrolase</keyword>
<dbReference type="Proteomes" id="UP000260644">
    <property type="component" value="Unassembled WGS sequence"/>
</dbReference>
<dbReference type="SUPFAM" id="SSF82171">
    <property type="entry name" value="DPP6 N-terminal domain-like"/>
    <property type="match status" value="1"/>
</dbReference>
<comment type="caution">
    <text evidence="3">The sequence shown here is derived from an EMBL/GenBank/DDBJ whole genome shotgun (WGS) entry which is preliminary data.</text>
</comment>
<dbReference type="Gene3D" id="3.40.50.1820">
    <property type="entry name" value="alpha/beta hydrolase"/>
    <property type="match status" value="1"/>
</dbReference>
<dbReference type="InterPro" id="IPR001375">
    <property type="entry name" value="Peptidase_S9_cat"/>
</dbReference>
<keyword evidence="4" id="KW-1185">Reference proteome</keyword>
<reference evidence="3 4" key="1">
    <citation type="submission" date="2018-07" db="EMBL/GenBank/DDBJ databases">
        <title>Chitinophaga K2CV101002-2 sp. nov., isolated from a monsoon evergreen broad-leaved forest soil.</title>
        <authorList>
            <person name="Lv Y."/>
        </authorList>
    </citation>
    <scope>NUCLEOTIDE SEQUENCE [LARGE SCALE GENOMIC DNA]</scope>
    <source>
        <strain evidence="3 4">GDMCC 1.1288</strain>
    </source>
</reference>
<gene>
    <name evidence="3" type="ORF">DVR12_19355</name>
</gene>
<dbReference type="OrthoDB" id="9812921at2"/>
<evidence type="ECO:0000259" key="2">
    <source>
        <dbReference type="Pfam" id="PF00326"/>
    </source>
</evidence>
<protein>
    <recommendedName>
        <fullName evidence="2">Peptidase S9 prolyl oligopeptidase catalytic domain-containing protein</fullName>
    </recommendedName>
</protein>
<sequence length="876" mass="99574">MNKFILLLLNIVLVSLPAYSQKKIIDTTAYANWSEIRYPSLTADGKYISYTLMNRDLNRRVLHLMSADGKWNKTIPDQYYGEMVADEKYCLIKSSDTLHLIKLGTDKTLSIKVSSYGMSDDQARNVLYFQSSGNNDLFIRNITSEENREIKDLGVVDSYYFFPKVKSLLVKVKDSLQFDLKLIDLTTLKVREISKSQDLRVITPDTINSQFTFTIGDHTTDLWHYNIAENKSTHLFRSTTELIYPMRFSEDGNRLFFLQSKLDSTRSESLADLNIWSYRDAPGMYDPIMSFGNDLYSVFSFKDKSIVHLQHGKSRIDLLSGNGDRYAIEIRDSLLDGSRFTPKSSLISSVDGRVMKEFGPYVFSAPDGKFLVYVNGKDYFAYEIATGTTTNLTAHLNNTWIKTEDGDYDFANLTAGVVAWGKDDHSVYIADEFDLWKFDLTGETSAKCLTAEYGRKNKIAFTIIGVNQTKPMFNQLIIDADKKIVLVAFNKVTKQNGFYYIKNSKATGDPVKLIMKDGTYWISSLALSFPGLTSNSFKPVKAANSDLYLLEYSTATEFPNLFLTKDFNKFTQLTNLHPEKEYNWFTTELVNWQVPGGRMLQGVLYKPENFDSTRQYPIIFYHYRKASANLNAYMIPRQYPGCVIDIPTYVSNGYLVFTPDIYFTKGETGKSALDALTSAADELVKRPYIDERRLGVQGCSFSGFTTNYIVTHTGRFAAAASASGLADFVSGYNSINGGAIKQEQFEDGGPYQMGSKLWENPQAYIRNSPVFNVPDLTTPLLLMHTTKDFTVPFSNAMEFYLAAKRLGKKVWLLEYGNNSSHIVTGKEGDDFNIRMMQFFNYYLRNENPPRWLTEGRLPKNKNTDAAFDLDNSGRIP</sequence>
<dbReference type="AlphaFoldDB" id="A0A3E1Y731"/>
<name>A0A3E1Y731_9BACT</name>
<dbReference type="GO" id="GO:0006508">
    <property type="term" value="P:proteolysis"/>
    <property type="evidence" value="ECO:0007669"/>
    <property type="project" value="InterPro"/>
</dbReference>
<dbReference type="InterPro" id="IPR029058">
    <property type="entry name" value="AB_hydrolase_fold"/>
</dbReference>